<dbReference type="InterPro" id="IPR022324">
    <property type="entry name" value="Bacilysin_exporter_BacE_put"/>
</dbReference>
<comment type="caution">
    <text evidence="7">The sequence shown here is derived from an EMBL/GenBank/DDBJ whole genome shotgun (WGS) entry which is preliminary data.</text>
</comment>
<evidence type="ECO:0000256" key="3">
    <source>
        <dbReference type="ARBA" id="ARBA00022692"/>
    </source>
</evidence>
<comment type="subcellular location">
    <subcellularLocation>
        <location evidence="1">Cell membrane</location>
        <topology evidence="1">Multi-pass membrane protein</topology>
    </subcellularLocation>
</comment>
<feature type="transmembrane region" description="Helical" evidence="6">
    <location>
        <begin position="80"/>
        <end position="101"/>
    </location>
</feature>
<dbReference type="Proteomes" id="UP001597419">
    <property type="component" value="Unassembled WGS sequence"/>
</dbReference>
<dbReference type="InterPro" id="IPR036259">
    <property type="entry name" value="MFS_trans_sf"/>
</dbReference>
<evidence type="ECO:0000256" key="1">
    <source>
        <dbReference type="ARBA" id="ARBA00004651"/>
    </source>
</evidence>
<feature type="transmembrane region" description="Helical" evidence="6">
    <location>
        <begin position="308"/>
        <end position="329"/>
    </location>
</feature>
<evidence type="ECO:0000256" key="6">
    <source>
        <dbReference type="SAM" id="Phobius"/>
    </source>
</evidence>
<dbReference type="RefSeq" id="WP_345392828.1">
    <property type="nucleotide sequence ID" value="NZ_BAABHG010000005.1"/>
</dbReference>
<protein>
    <submittedName>
        <fullName evidence="7">MFS transporter</fullName>
    </submittedName>
</protein>
<sequence>MRAQATDGPLLRNTAFRWFFTGRLVSLLGSAMAPVALSFAVLEASNSAGAMGAVLAANTLPLIVFTLAGGVVGDRFPRRLVLLISHLGAGISQAVVAFLLVSGHYHLWSLLLLEAVNGTLTAFTTPALRGIVPDLVGRERLRQANSLLGSVRNATKILGPAAAGVLVATAGGGWAIAIDAVTYLLAAGCLARLRPSTAPPSTKDSPLADLRAGWTEFRSRTWVWLIVACFGVVNFLQVGIWRVLGPLIARDTVGETAWGVVLGVSATGVLVASATMYRIVPRRLLAVGQLCAVALAFPLLALGLHADFLWLAAAALVSGLGTGVYGIAWETSLQEHLPHEMLSRISSYDNLGSFVAIPAGQLAVAPLAASFGAAHVALTGGVLCAVLILVPLASASVRGLRHG</sequence>
<dbReference type="SUPFAM" id="SSF103473">
    <property type="entry name" value="MFS general substrate transporter"/>
    <property type="match status" value="1"/>
</dbReference>
<keyword evidence="5 6" id="KW-0472">Membrane</keyword>
<feature type="transmembrane region" description="Helical" evidence="6">
    <location>
        <begin position="256"/>
        <end position="277"/>
    </location>
</feature>
<dbReference type="Pfam" id="PF07690">
    <property type="entry name" value="MFS_1"/>
    <property type="match status" value="1"/>
</dbReference>
<feature type="transmembrane region" description="Helical" evidence="6">
    <location>
        <begin position="350"/>
        <end position="369"/>
    </location>
</feature>
<dbReference type="InterPro" id="IPR011701">
    <property type="entry name" value="MFS"/>
</dbReference>
<dbReference type="CDD" id="cd06173">
    <property type="entry name" value="MFS_MefA_like"/>
    <property type="match status" value="1"/>
</dbReference>
<name>A0ABW5GQ51_9PSEU</name>
<dbReference type="EMBL" id="JBHUKU010000020">
    <property type="protein sequence ID" value="MFD2462961.1"/>
    <property type="molecule type" value="Genomic_DNA"/>
</dbReference>
<feature type="transmembrane region" description="Helical" evidence="6">
    <location>
        <begin position="284"/>
        <end position="302"/>
    </location>
</feature>
<feature type="transmembrane region" description="Helical" evidence="6">
    <location>
        <begin position="20"/>
        <end position="42"/>
    </location>
</feature>
<gene>
    <name evidence="7" type="ORF">ACFSYJ_30430</name>
</gene>
<dbReference type="PANTHER" id="PTHR23513:SF11">
    <property type="entry name" value="STAPHYLOFERRIN A TRANSPORTER"/>
    <property type="match status" value="1"/>
</dbReference>
<keyword evidence="8" id="KW-1185">Reference proteome</keyword>
<evidence type="ECO:0000313" key="7">
    <source>
        <dbReference type="EMBL" id="MFD2462961.1"/>
    </source>
</evidence>
<feature type="transmembrane region" description="Helical" evidence="6">
    <location>
        <begin position="375"/>
        <end position="397"/>
    </location>
</feature>
<keyword evidence="2" id="KW-1003">Cell membrane</keyword>
<feature type="transmembrane region" description="Helical" evidence="6">
    <location>
        <begin position="48"/>
        <end position="68"/>
    </location>
</feature>
<dbReference type="Gene3D" id="1.20.1250.20">
    <property type="entry name" value="MFS general substrate transporter like domains"/>
    <property type="match status" value="1"/>
</dbReference>
<evidence type="ECO:0000256" key="5">
    <source>
        <dbReference type="ARBA" id="ARBA00023136"/>
    </source>
</evidence>
<dbReference type="PRINTS" id="PR01988">
    <property type="entry name" value="EXPORTERBACE"/>
</dbReference>
<proteinExistence type="predicted"/>
<organism evidence="7 8">
    <name type="scientific">Amycolatopsis samaneae</name>
    <dbReference type="NCBI Taxonomy" id="664691"/>
    <lineage>
        <taxon>Bacteria</taxon>
        <taxon>Bacillati</taxon>
        <taxon>Actinomycetota</taxon>
        <taxon>Actinomycetes</taxon>
        <taxon>Pseudonocardiales</taxon>
        <taxon>Pseudonocardiaceae</taxon>
        <taxon>Amycolatopsis</taxon>
    </lineage>
</organism>
<evidence type="ECO:0000313" key="8">
    <source>
        <dbReference type="Proteomes" id="UP001597419"/>
    </source>
</evidence>
<dbReference type="PANTHER" id="PTHR23513">
    <property type="entry name" value="INTEGRAL MEMBRANE EFFLUX PROTEIN-RELATED"/>
    <property type="match status" value="1"/>
</dbReference>
<reference evidence="8" key="1">
    <citation type="journal article" date="2019" name="Int. J. Syst. Evol. Microbiol.">
        <title>The Global Catalogue of Microorganisms (GCM) 10K type strain sequencing project: providing services to taxonomists for standard genome sequencing and annotation.</title>
        <authorList>
            <consortium name="The Broad Institute Genomics Platform"/>
            <consortium name="The Broad Institute Genome Sequencing Center for Infectious Disease"/>
            <person name="Wu L."/>
            <person name="Ma J."/>
        </authorList>
    </citation>
    <scope>NUCLEOTIDE SEQUENCE [LARGE SCALE GENOMIC DNA]</scope>
    <source>
        <strain evidence="8">CGMCC 4.7643</strain>
    </source>
</reference>
<accession>A0ABW5GQ51</accession>
<evidence type="ECO:0000256" key="4">
    <source>
        <dbReference type="ARBA" id="ARBA00022989"/>
    </source>
</evidence>
<keyword evidence="4 6" id="KW-1133">Transmembrane helix</keyword>
<evidence type="ECO:0000256" key="2">
    <source>
        <dbReference type="ARBA" id="ARBA00022475"/>
    </source>
</evidence>
<feature type="transmembrane region" description="Helical" evidence="6">
    <location>
        <begin position="221"/>
        <end position="244"/>
    </location>
</feature>
<keyword evidence="3 6" id="KW-0812">Transmembrane</keyword>